<feature type="region of interest" description="Disordered" evidence="1">
    <location>
        <begin position="221"/>
        <end position="244"/>
    </location>
</feature>
<dbReference type="EMBL" id="KT381880">
    <property type="protein sequence ID" value="ALF01952.1"/>
    <property type="molecule type" value="Genomic_DNA"/>
</dbReference>
<dbReference type="RefSeq" id="YP_009195078.1">
    <property type="nucleotide sequence ID" value="NC_028755.1"/>
</dbReference>
<organism evidence="2 3">
    <name type="scientific">Citrobacter phage Margaery</name>
    <dbReference type="NCBI Taxonomy" id="1701810"/>
    <lineage>
        <taxon>Viruses</taxon>
        <taxon>Duplodnaviria</taxon>
        <taxon>Heunggongvirae</taxon>
        <taxon>Uroviricota</taxon>
        <taxon>Caudoviricetes</taxon>
        <taxon>Pantevenvirales</taxon>
        <taxon>Straboviridae</taxon>
        <taxon>Pseudotevenvirus</taxon>
        <taxon>Pseudotevenvirus margaery</taxon>
    </lineage>
</organism>
<name>A0A0M4R4L1_9CAUD</name>
<dbReference type="Proteomes" id="UP000201970">
    <property type="component" value="Segment"/>
</dbReference>
<sequence>MELFAGKTYGLTVSPEIFAEKTWKTGIANIIREKGYVTIDRTSIGEFEDRAFIMDGGYEYELPASLWKWFKEVTPEDGEFTPEEPEEVNLGKGVEAENGMRIATPEEVSAGVTGSDLCLMDIPKFTYRPVQENPLRDLRIDPSFGANLETLSIAPMPVRKSDAMLRFALQHVFSGGSIYQINMESELKMQEDQIANLFDLHTQLTAVENIEKLLGKEKKRIQQDLKPYGKKNESRNIRNPRKSS</sequence>
<reference evidence="2 3" key="1">
    <citation type="submission" date="2015-08" db="EMBL/GenBank/DDBJ databases">
        <title>The Complete Genome of Citrobacter freundii Myophage Margaery.</title>
        <authorList>
            <person name="Yi D."/>
            <person name="Cadungog J.N."/>
            <person name="Cahill J.L."/>
            <person name="Rasche E.S."/>
            <person name="Everett G.F.K."/>
        </authorList>
    </citation>
    <scope>NUCLEOTIDE SEQUENCE [LARGE SCALE GENOMIC DNA]</scope>
</reference>
<evidence type="ECO:0000313" key="2">
    <source>
        <dbReference type="EMBL" id="ALF01952.1"/>
    </source>
</evidence>
<keyword evidence="3" id="KW-1185">Reference proteome</keyword>
<evidence type="ECO:0000313" key="3">
    <source>
        <dbReference type="Proteomes" id="UP000201970"/>
    </source>
</evidence>
<dbReference type="GeneID" id="26647448"/>
<protein>
    <submittedName>
        <fullName evidence="2">Uncharacterized protein</fullName>
    </submittedName>
</protein>
<accession>A0A0M4R4L1</accession>
<evidence type="ECO:0000256" key="1">
    <source>
        <dbReference type="SAM" id="MobiDB-lite"/>
    </source>
</evidence>
<gene>
    <name evidence="2" type="ORF">CPT_Margaery263</name>
</gene>
<dbReference type="KEGG" id="vg:26647448"/>
<proteinExistence type="predicted"/>